<name>A0AAW0TZ50_SCYPA</name>
<feature type="transmembrane region" description="Helical" evidence="1">
    <location>
        <begin position="160"/>
        <end position="180"/>
    </location>
</feature>
<proteinExistence type="predicted"/>
<organism evidence="2 3">
    <name type="scientific">Scylla paramamosain</name>
    <name type="common">Mud crab</name>
    <dbReference type="NCBI Taxonomy" id="85552"/>
    <lineage>
        <taxon>Eukaryota</taxon>
        <taxon>Metazoa</taxon>
        <taxon>Ecdysozoa</taxon>
        <taxon>Arthropoda</taxon>
        <taxon>Crustacea</taxon>
        <taxon>Multicrustacea</taxon>
        <taxon>Malacostraca</taxon>
        <taxon>Eumalacostraca</taxon>
        <taxon>Eucarida</taxon>
        <taxon>Decapoda</taxon>
        <taxon>Pleocyemata</taxon>
        <taxon>Brachyura</taxon>
        <taxon>Eubrachyura</taxon>
        <taxon>Portunoidea</taxon>
        <taxon>Portunidae</taxon>
        <taxon>Portuninae</taxon>
        <taxon>Scylla</taxon>
    </lineage>
</organism>
<dbReference type="Proteomes" id="UP001487740">
    <property type="component" value="Unassembled WGS sequence"/>
</dbReference>
<dbReference type="InterPro" id="IPR036179">
    <property type="entry name" value="Ig-like_dom_sf"/>
</dbReference>
<dbReference type="EMBL" id="JARAKH010000023">
    <property type="protein sequence ID" value="KAK8392328.1"/>
    <property type="molecule type" value="Genomic_DNA"/>
</dbReference>
<keyword evidence="1" id="KW-0472">Membrane</keyword>
<keyword evidence="1" id="KW-0812">Transmembrane</keyword>
<gene>
    <name evidence="2" type="ORF">O3P69_017717</name>
</gene>
<reference evidence="2 3" key="1">
    <citation type="submission" date="2023-03" db="EMBL/GenBank/DDBJ databases">
        <title>High-quality genome of Scylla paramamosain provides insights in environmental adaptation.</title>
        <authorList>
            <person name="Zhang L."/>
        </authorList>
    </citation>
    <scope>NUCLEOTIDE SEQUENCE [LARGE SCALE GENOMIC DNA]</scope>
    <source>
        <strain evidence="2">LZ_2023a</strain>
        <tissue evidence="2">Muscle</tissue>
    </source>
</reference>
<protein>
    <submittedName>
        <fullName evidence="2">Uncharacterized protein</fullName>
    </submittedName>
</protein>
<dbReference type="AlphaFoldDB" id="A0AAW0TZ50"/>
<dbReference type="SUPFAM" id="SSF48726">
    <property type="entry name" value="Immunoglobulin"/>
    <property type="match status" value="1"/>
</dbReference>
<accession>A0AAW0TZ50</accession>
<keyword evidence="1" id="KW-1133">Transmembrane helix</keyword>
<evidence type="ECO:0000256" key="1">
    <source>
        <dbReference type="SAM" id="Phobius"/>
    </source>
</evidence>
<evidence type="ECO:0000313" key="3">
    <source>
        <dbReference type="Proteomes" id="UP001487740"/>
    </source>
</evidence>
<sequence>MLSRFPDIPEGRCNILLSPQYPRLALRHTLLATAMGSRHALPCLVVLLLAAWGHCGLTVVSEVIPIEGDNYLMNCQGSGDLRFFMLHNKGKMLQPAYYETLRIEVFHNASVFFESISLEHVGTHLCIRNNGGQDHGYPTPLKVRPLPSDNLWEDVYRSKFITGFIAAFVIASLFILGCLVHKYQWQSPDKDTSPIIINSAYINPAMVTDDTESGCSTKM</sequence>
<evidence type="ECO:0000313" key="2">
    <source>
        <dbReference type="EMBL" id="KAK8392328.1"/>
    </source>
</evidence>
<comment type="caution">
    <text evidence="2">The sequence shown here is derived from an EMBL/GenBank/DDBJ whole genome shotgun (WGS) entry which is preliminary data.</text>
</comment>
<keyword evidence="3" id="KW-1185">Reference proteome</keyword>